<accession>A0A835ZCJ9</accession>
<dbReference type="EMBL" id="JAFCMP010000046">
    <property type="protein sequence ID" value="KAG5189682.1"/>
    <property type="molecule type" value="Genomic_DNA"/>
</dbReference>
<protein>
    <submittedName>
        <fullName evidence="2">Uncharacterized protein</fullName>
    </submittedName>
</protein>
<feature type="region of interest" description="Disordered" evidence="1">
    <location>
        <begin position="1183"/>
        <end position="1264"/>
    </location>
</feature>
<organism evidence="2 3">
    <name type="scientific">Tribonema minus</name>
    <dbReference type="NCBI Taxonomy" id="303371"/>
    <lineage>
        <taxon>Eukaryota</taxon>
        <taxon>Sar</taxon>
        <taxon>Stramenopiles</taxon>
        <taxon>Ochrophyta</taxon>
        <taxon>PX clade</taxon>
        <taxon>Xanthophyceae</taxon>
        <taxon>Tribonematales</taxon>
        <taxon>Tribonemataceae</taxon>
        <taxon>Tribonema</taxon>
    </lineage>
</organism>
<evidence type="ECO:0000313" key="3">
    <source>
        <dbReference type="Proteomes" id="UP000664859"/>
    </source>
</evidence>
<feature type="region of interest" description="Disordered" evidence="1">
    <location>
        <begin position="2108"/>
        <end position="2131"/>
    </location>
</feature>
<sequence length="2239" mass="230164">MLRAHDMPASVRPRGDDVQSWRNFGMLSNVSKNLRPPMTTSRTDAVEATLPCLSSTRGAVELDGSGASEQPRWTAATAAAHQPDALAKELRDFNQVYGSFVSEHPHPTDVPDYLLVPPASVTSGCMVSTWEPRDELDCCASFTDDDEVLCMAYERVVWTVAGVHPDSGRVTLVCGGGAGPDGEVRPNKDFEAADWKETWVIGEVSPWAPQVGEVVLYYSSSYADKKAMPSIAQITGHAQPVSHPFSKVTDMGRLRDIRGGYGGVLVRPIINGKKQPTVMLAWHKLQPLGRSVSSFCTLPPDRALMDSYVMAPTDVEEWARPLVYASSPSLLDCAYTCNTSSPLRAWLSSDGHRVSSYRPKNGLQGLQMQPSMLQRSSYAGYAPAVAGGETRSQCSGVGDGAAGKSLRVPVCSAVQVCSGPGDSSAHGRLRADGDHAHAITGGALLTAVARQGSSANRSKTPTTRHRDIASTIIGGDADSGAQASTLSIGGDGAQLHVDGGGRVGDARRTSAPTTTAPAAAETRVLAGTQAPACVPATVQAGAAAAQADAMEAVAEHGVGRMESAGGEISSGTQSAAERLHATARSAATGDGLFIAVSASTSVSGSDADELQSLSHVAIGEGIILAGLPAISKVGVSAPPLVKGVDGSAQGSGTTSSPTTLCEPALGAPQQHMPQAEVMSTAAQAGVTATQAGANGAVAERRSQGEDTVFPEVALQSAVPQGKDTEFAVVAHQSGTLSPALVSLSRPAETSASTADTGSAHGILSAGALALLPAKRTSDAGTGLQSRSHATVEGDSTLGIIMPARLEFDVGGSARGSATLTACRHGSTSPSSARAGVCNSGAPGQLQTTGVLVGCSPRLNIAMATAGPNGFAPDAAVLPEDRDSSAQWSAGVAGAACEISSMSRSPWQDMDGSVLQQLSESLINSLLAVLVAHLRRRRVVECSAHSAAARSSFQHNSAINSAAGRTWQQYSGPSCIGCADGPPCSERSSALSCATDGGGAPGSTQCSDMADGHEGSAPGITPLTVCKHGGHAQSSKLRAGSCSRAVGPGSISLDNGVDDSAQSLLRCANMIGGRRDATHSTAALSGGQGHDDTQVLAVAVGAAGELGVHRRKVGPFTGTDESSTVPTQGLAQTASIADGDRMARSSKQLPGHTCSARSSAATVGANIQSSVPRTERISNSAHGFAQHADAGGGDGDGVRGFALPPAGDTGTENLKQLAGDGGGHDAISTSRSPTVPSAGSSITDSTARSAVSSGGRHDTAHGSAPLCDEHSRVIQVCTCAAVDGVAIRCDCHTQTLSSEPPIKSAGSNAQGLAKSAGASGNHGDGTCSSGPLSTQGFAQSAVDGSDGGVGTHGSVPLSVLLDGGTHDSGVISTAHGFALTSAVTGAEQRSSFYSAQSLISQSGTASNGTANATTLSLVGGHAGNLQSSHAAQVVAGHDGTRLPMRMGSGPTRGVEQSQMGGVGGGDIGSDDTAASAGTGNGDLLLQQRVRTALQYQRPQLSNEAAGTTYAIGYHSGHLLRQQQWLVAAGHSGGDTAACVSDSGGASRTALDISQTAQLGLRTGKLLPHQAHKALQVRRSALPHQQQASAMQQLRSTPVQRLSPAQHNHQRQLLLAAPQPQQCSVLAGGICFHQALCPKVQWTGSPTPTHMAAGPTTEEATLVPTSGIDDASVPFDPGICSKAYATVPAGMGVSTQSPAATRINDSLSSNARLNGEVQRLLLPLTVQRCTECRTVALLSSTSNTGTGVASCQSSERSASFGRVGGICGVLAPLTAAPNSHDPFTADSNMVLATAPGVVYSSAGGAAVSVSTSNGQRSIAESSSTVECNMEAVQLVAVATTAGACRLAEAVRRKAMVLVQQGTARAGITTSAQCAALVPAQHSPMAGRTAMTTRSINPGEEAARNNGSYTGHISGEGEAHTVGSSVAICNSGGKAYSYAVLRGDEVRTHDVVVLRGGENDVQPMAHTADVRQEAHGDVVARGFEDKEPNATGEVCGSSEVQAVPWKQSDLLLGAIVAHLKGGVMRLSSLRRKELHRILGETQRKRNAPRSLVYPRECIRERFVKGAIWHSKLGRNDRYGVAACTGQPVSGLVLQAWSTAVWMEPWRLRDKLTEAGPDTSPTDQMAPPSKHSLNYNHQTSHTRAIRSAEEEARSTLAQRMAGHIAAYDRVVWRIGRMQEELNTRTSEHDAALLVRDDETQALEAFWQEFEELQLRWVCAAELAATYAINLKALPCACTRRICT</sequence>
<gene>
    <name evidence="2" type="ORF">JKP88DRAFT_243194</name>
</gene>
<dbReference type="OrthoDB" id="5544992at2759"/>
<feature type="compositionally biased region" description="Polar residues" evidence="1">
    <location>
        <begin position="1226"/>
        <end position="1251"/>
    </location>
</feature>
<evidence type="ECO:0000256" key="1">
    <source>
        <dbReference type="SAM" id="MobiDB-lite"/>
    </source>
</evidence>
<name>A0A835ZCJ9_9STRA</name>
<feature type="region of interest" description="Disordered" evidence="1">
    <location>
        <begin position="1133"/>
        <end position="1156"/>
    </location>
</feature>
<dbReference type="Proteomes" id="UP000664859">
    <property type="component" value="Unassembled WGS sequence"/>
</dbReference>
<comment type="caution">
    <text evidence="2">The sequence shown here is derived from an EMBL/GenBank/DDBJ whole genome shotgun (WGS) entry which is preliminary data.</text>
</comment>
<reference evidence="2" key="1">
    <citation type="submission" date="2021-02" db="EMBL/GenBank/DDBJ databases">
        <title>First Annotated Genome of the Yellow-green Alga Tribonema minus.</title>
        <authorList>
            <person name="Mahan K.M."/>
        </authorList>
    </citation>
    <scope>NUCLEOTIDE SEQUENCE</scope>
    <source>
        <strain evidence="2">UTEX B ZZ1240</strain>
    </source>
</reference>
<evidence type="ECO:0000313" key="2">
    <source>
        <dbReference type="EMBL" id="KAG5189682.1"/>
    </source>
</evidence>
<feature type="region of interest" description="Disordered" evidence="1">
    <location>
        <begin position="1892"/>
        <end position="1913"/>
    </location>
</feature>
<feature type="compositionally biased region" description="Polar residues" evidence="1">
    <location>
        <begin position="451"/>
        <end position="461"/>
    </location>
</feature>
<keyword evidence="3" id="KW-1185">Reference proteome</keyword>
<feature type="region of interest" description="Disordered" evidence="1">
    <location>
        <begin position="450"/>
        <end position="476"/>
    </location>
</feature>
<proteinExistence type="predicted"/>
<feature type="region of interest" description="Disordered" evidence="1">
    <location>
        <begin position="1296"/>
        <end position="1331"/>
    </location>
</feature>